<reference evidence="3" key="1">
    <citation type="journal article" date="2015" name="Nature">
        <title>Complex archaea that bridge the gap between prokaryotes and eukaryotes.</title>
        <authorList>
            <person name="Spang A."/>
            <person name="Saw J.H."/>
            <person name="Jorgensen S.L."/>
            <person name="Zaremba-Niedzwiedzka K."/>
            <person name="Martijn J."/>
            <person name="Lind A.E."/>
            <person name="van Eijk R."/>
            <person name="Schleper C."/>
            <person name="Guy L."/>
            <person name="Ettema T.J."/>
        </authorList>
    </citation>
    <scope>NUCLEOTIDE SEQUENCE</scope>
</reference>
<gene>
    <name evidence="3" type="ORF">LCGC14_2011630</name>
</gene>
<feature type="region of interest" description="Disordered" evidence="1">
    <location>
        <begin position="32"/>
        <end position="59"/>
    </location>
</feature>
<proteinExistence type="predicted"/>
<feature type="compositionally biased region" description="Pro residues" evidence="1">
    <location>
        <begin position="35"/>
        <end position="44"/>
    </location>
</feature>
<accession>A0A0F9HXG3</accession>
<evidence type="ECO:0000313" key="3">
    <source>
        <dbReference type="EMBL" id="KKL79757.1"/>
    </source>
</evidence>
<keyword evidence="2" id="KW-0812">Transmembrane</keyword>
<evidence type="ECO:0000256" key="1">
    <source>
        <dbReference type="SAM" id="MobiDB-lite"/>
    </source>
</evidence>
<protein>
    <submittedName>
        <fullName evidence="3">Uncharacterized protein</fullName>
    </submittedName>
</protein>
<feature type="transmembrane region" description="Helical" evidence="2">
    <location>
        <begin position="63"/>
        <end position="83"/>
    </location>
</feature>
<keyword evidence="2" id="KW-1133">Transmembrane helix</keyword>
<name>A0A0F9HXG3_9ZZZZ</name>
<evidence type="ECO:0000256" key="2">
    <source>
        <dbReference type="SAM" id="Phobius"/>
    </source>
</evidence>
<keyword evidence="2" id="KW-0472">Membrane</keyword>
<comment type="caution">
    <text evidence="3">The sequence shown here is derived from an EMBL/GenBank/DDBJ whole genome shotgun (WGS) entry which is preliminary data.</text>
</comment>
<sequence>MNRRLVSAYFAGRRRAYWGQLGGFYPPFSLSAAPQRPPARPGGPAPGDRSYSPGDRRRISGPIANPAAALLIIPGIIFVWQVMKRVK</sequence>
<dbReference type="AlphaFoldDB" id="A0A0F9HXG3"/>
<organism evidence="3">
    <name type="scientific">marine sediment metagenome</name>
    <dbReference type="NCBI Taxonomy" id="412755"/>
    <lineage>
        <taxon>unclassified sequences</taxon>
        <taxon>metagenomes</taxon>
        <taxon>ecological metagenomes</taxon>
    </lineage>
</organism>
<dbReference type="EMBL" id="LAZR01023073">
    <property type="protein sequence ID" value="KKL79757.1"/>
    <property type="molecule type" value="Genomic_DNA"/>
</dbReference>